<sequence>MTFPKRQLFPNSTPRARNNLDKQLHEICKRNFTQFCKKYDNLKWEPIDTETAHVPSFYLPKYGLDERRDKVTKVVKSKAFQRLTFSRSEALLDQQIAHPNSLNSLLENTHIDGPVENKENSSSCTPPSPPLQIMDATEETTTPRTLEYNENEIESNEKFQKILDSQEQLTRLQHFEEKNTEDL</sequence>
<keyword evidence="3" id="KW-1185">Reference proteome</keyword>
<accession>A0A0R3THX3</accession>
<reference evidence="4" key="1">
    <citation type="submission" date="2017-02" db="UniProtKB">
        <authorList>
            <consortium name="WormBaseParasite"/>
        </authorList>
    </citation>
    <scope>IDENTIFICATION</scope>
</reference>
<dbReference type="WBParaSite" id="HNAJ_0000666401-mRNA-1">
    <property type="protein sequence ID" value="HNAJ_0000666401-mRNA-1"/>
    <property type="gene ID" value="HNAJ_0000666401"/>
</dbReference>
<dbReference type="AlphaFoldDB" id="A0A0R3THX3"/>
<name>A0A0R3THX3_RODNA</name>
<feature type="region of interest" description="Disordered" evidence="1">
    <location>
        <begin position="105"/>
        <end position="152"/>
    </location>
</feature>
<dbReference type="EMBL" id="UZAE01007806">
    <property type="protein sequence ID" value="VDO02520.1"/>
    <property type="molecule type" value="Genomic_DNA"/>
</dbReference>
<evidence type="ECO:0000313" key="2">
    <source>
        <dbReference type="EMBL" id="VDO02520.1"/>
    </source>
</evidence>
<gene>
    <name evidence="2" type="ORF">HNAJ_LOCUS6660</name>
</gene>
<proteinExistence type="predicted"/>
<feature type="compositionally biased region" description="Basic and acidic residues" evidence="1">
    <location>
        <begin position="109"/>
        <end position="119"/>
    </location>
</feature>
<evidence type="ECO:0000313" key="3">
    <source>
        <dbReference type="Proteomes" id="UP000278807"/>
    </source>
</evidence>
<dbReference type="OrthoDB" id="6307012at2759"/>
<protein>
    <submittedName>
        <fullName evidence="2 4">Uncharacterized protein</fullName>
    </submittedName>
</protein>
<evidence type="ECO:0000313" key="4">
    <source>
        <dbReference type="WBParaSite" id="HNAJ_0000666401-mRNA-1"/>
    </source>
</evidence>
<dbReference type="Proteomes" id="UP000278807">
    <property type="component" value="Unassembled WGS sequence"/>
</dbReference>
<reference evidence="2 3" key="2">
    <citation type="submission" date="2018-11" db="EMBL/GenBank/DDBJ databases">
        <authorList>
            <consortium name="Pathogen Informatics"/>
        </authorList>
    </citation>
    <scope>NUCLEOTIDE SEQUENCE [LARGE SCALE GENOMIC DNA]</scope>
</reference>
<organism evidence="4">
    <name type="scientific">Rodentolepis nana</name>
    <name type="common">Dwarf tapeworm</name>
    <name type="synonym">Hymenolepis nana</name>
    <dbReference type="NCBI Taxonomy" id="102285"/>
    <lineage>
        <taxon>Eukaryota</taxon>
        <taxon>Metazoa</taxon>
        <taxon>Spiralia</taxon>
        <taxon>Lophotrochozoa</taxon>
        <taxon>Platyhelminthes</taxon>
        <taxon>Cestoda</taxon>
        <taxon>Eucestoda</taxon>
        <taxon>Cyclophyllidea</taxon>
        <taxon>Hymenolepididae</taxon>
        <taxon>Rodentolepis</taxon>
    </lineage>
</organism>
<evidence type="ECO:0000256" key="1">
    <source>
        <dbReference type="SAM" id="MobiDB-lite"/>
    </source>
</evidence>